<evidence type="ECO:0000313" key="2">
    <source>
        <dbReference type="EMBL" id="PQM43947.1"/>
    </source>
</evidence>
<dbReference type="InterPro" id="IPR011008">
    <property type="entry name" value="Dimeric_a/b-barrel"/>
</dbReference>
<proteinExistence type="predicted"/>
<name>A0A2P6FH31_9PEZI</name>
<dbReference type="AlphaFoldDB" id="A0A2P6FH31"/>
<dbReference type="InterPro" id="IPR005545">
    <property type="entry name" value="YCII"/>
</dbReference>
<dbReference type="Gene3D" id="3.30.70.1060">
    <property type="entry name" value="Dimeric alpha+beta barrel"/>
    <property type="match status" value="1"/>
</dbReference>
<accession>A0A2P6FH31</accession>
<gene>
    <name evidence="2" type="ORF">VE01_10843</name>
</gene>
<dbReference type="Pfam" id="PF03795">
    <property type="entry name" value="YCII"/>
    <property type="match status" value="1"/>
</dbReference>
<dbReference type="RefSeq" id="XP_059320274.1">
    <property type="nucleotide sequence ID" value="XM_059464291.1"/>
</dbReference>
<dbReference type="PANTHER" id="PTHR33606:SF3">
    <property type="entry name" value="PROTEIN YCII"/>
    <property type="match status" value="1"/>
</dbReference>
<feature type="domain" description="YCII-related" evidence="1">
    <location>
        <begin position="11"/>
        <end position="99"/>
    </location>
</feature>
<dbReference type="PANTHER" id="PTHR33606">
    <property type="entry name" value="PROTEIN YCII"/>
    <property type="match status" value="1"/>
</dbReference>
<dbReference type="GeneID" id="84234385"/>
<sequence length="115" mass="12557">MTADATKLVDWLVIISDHENVGRERLAGREAHLQGLVPHIASGFWTMGGALLKAPEEGQGQVVNGSCLVANATTKEEVIAKLQADIYYNGVWNLEKVQIFPLAIAFRKEKTDGLL</sequence>
<evidence type="ECO:0000313" key="3">
    <source>
        <dbReference type="Proteomes" id="UP000091956"/>
    </source>
</evidence>
<protein>
    <recommendedName>
        <fullName evidence="1">YCII-related domain-containing protein</fullName>
    </recommendedName>
</protein>
<dbReference type="InterPro" id="IPR051807">
    <property type="entry name" value="Sec-metab_biosynth-assoc"/>
</dbReference>
<evidence type="ECO:0000259" key="1">
    <source>
        <dbReference type="Pfam" id="PF03795"/>
    </source>
</evidence>
<dbReference type="Proteomes" id="UP000091956">
    <property type="component" value="Unassembled WGS sequence"/>
</dbReference>
<dbReference type="EMBL" id="KV460276">
    <property type="protein sequence ID" value="PQM43947.1"/>
    <property type="molecule type" value="Genomic_DNA"/>
</dbReference>
<dbReference type="SUPFAM" id="SSF54909">
    <property type="entry name" value="Dimeric alpha+beta barrel"/>
    <property type="match status" value="1"/>
</dbReference>
<keyword evidence="3" id="KW-1185">Reference proteome</keyword>
<reference evidence="2 3" key="1">
    <citation type="submission" date="2016-03" db="EMBL/GenBank/DDBJ databases">
        <title>Comparative genomics of Pseudogymnoascus destructans, the fungus causing white-nose syndrome of bats.</title>
        <authorList>
            <person name="Palmer J.M."/>
            <person name="Drees K.P."/>
            <person name="Foster J.T."/>
            <person name="Lindner D.L."/>
        </authorList>
    </citation>
    <scope>NUCLEOTIDE SEQUENCE [LARGE SCALE GENOMIC DNA]</scope>
    <source>
        <strain evidence="2 3">UAMH 10579</strain>
    </source>
</reference>
<reference evidence="3" key="2">
    <citation type="journal article" date="2018" name="Nat. Commun.">
        <title>Extreme sensitivity to ultraviolet light in the fungal pathogen causing white-nose syndrome of bats.</title>
        <authorList>
            <person name="Palmer J.M."/>
            <person name="Drees K.P."/>
            <person name="Foster J.T."/>
            <person name="Lindner D.L."/>
        </authorList>
    </citation>
    <scope>NUCLEOTIDE SEQUENCE [LARGE SCALE GENOMIC DNA]</scope>
    <source>
        <strain evidence="3">UAMH 10579</strain>
    </source>
</reference>
<organism evidence="2 3">
    <name type="scientific">Pseudogymnoascus verrucosus</name>
    <dbReference type="NCBI Taxonomy" id="342668"/>
    <lineage>
        <taxon>Eukaryota</taxon>
        <taxon>Fungi</taxon>
        <taxon>Dikarya</taxon>
        <taxon>Ascomycota</taxon>
        <taxon>Pezizomycotina</taxon>
        <taxon>Leotiomycetes</taxon>
        <taxon>Thelebolales</taxon>
        <taxon>Thelebolaceae</taxon>
        <taxon>Pseudogymnoascus</taxon>
    </lineage>
</organism>